<evidence type="ECO:0000313" key="3">
    <source>
        <dbReference type="Proteomes" id="UP000019155"/>
    </source>
</evidence>
<feature type="transmembrane region" description="Helical" evidence="1">
    <location>
        <begin position="48"/>
        <end position="67"/>
    </location>
</feature>
<accession>W4N8H1</accession>
<evidence type="ECO:0000313" key="2">
    <source>
        <dbReference type="EMBL" id="ETY71388.1"/>
    </source>
</evidence>
<feature type="transmembrane region" description="Helical" evidence="1">
    <location>
        <begin position="79"/>
        <end position="99"/>
    </location>
</feature>
<dbReference type="GeneID" id="97503319"/>
<keyword evidence="1" id="KW-0812">Transmembrane</keyword>
<dbReference type="EMBL" id="AZMV01000004">
    <property type="protein sequence ID" value="ETY71388.1"/>
    <property type="molecule type" value="Genomic_DNA"/>
</dbReference>
<reference evidence="2 3" key="1">
    <citation type="journal article" date="2014" name="Genome Announc.">
        <title>The Genome Sequence of Bifidobacterium moukalabense DSM 27321 Highlights the Close Phylogenetic Relatedness with the Bifidobacterium dentium Taxon.</title>
        <authorList>
            <person name="Lugli G.A."/>
            <person name="Duranti S."/>
            <person name="Milani C."/>
            <person name="Turroni F."/>
            <person name="Viappiani A."/>
            <person name="Mangifesta M."/>
            <person name="van Sinderen D."/>
            <person name="Ventura M."/>
        </authorList>
    </citation>
    <scope>NUCLEOTIDE SEQUENCE [LARGE SCALE GENOMIC DNA]</scope>
    <source>
        <strain evidence="2 3">DSM 27321</strain>
    </source>
</reference>
<protein>
    <submittedName>
        <fullName evidence="2">Uncharacterized protein</fullName>
    </submittedName>
</protein>
<dbReference type="AlphaFoldDB" id="W4N8H1"/>
<feature type="transmembrane region" description="Helical" evidence="1">
    <location>
        <begin position="6"/>
        <end position="36"/>
    </location>
</feature>
<organism evidence="2 3">
    <name type="scientific">Bifidobacterium moukalabense DSM 27321</name>
    <dbReference type="NCBI Taxonomy" id="1435051"/>
    <lineage>
        <taxon>Bacteria</taxon>
        <taxon>Bacillati</taxon>
        <taxon>Actinomycetota</taxon>
        <taxon>Actinomycetes</taxon>
        <taxon>Bifidobacteriales</taxon>
        <taxon>Bifidobacteriaceae</taxon>
        <taxon>Bifidobacterium</taxon>
    </lineage>
</organism>
<name>W4N8H1_9BIFI</name>
<comment type="caution">
    <text evidence="2">The sequence shown here is derived from an EMBL/GenBank/DDBJ whole genome shotgun (WGS) entry which is preliminary data.</text>
</comment>
<dbReference type="RefSeq" id="WP_235143704.1">
    <property type="nucleotide sequence ID" value="NZ_AZMV01000004.1"/>
</dbReference>
<proteinExistence type="predicted"/>
<dbReference type="eggNOG" id="ENOG5031QGN">
    <property type="taxonomic scope" value="Bacteria"/>
</dbReference>
<evidence type="ECO:0000256" key="1">
    <source>
        <dbReference type="SAM" id="Phobius"/>
    </source>
</evidence>
<sequence>MFGIYGLALYLVVIAIGVVIWALLMLIAFAIGLVTHPIRTLAIVLQKIAGLAAGLALIVAVIAWFWYDHSKPDFIPTFAGSIGVIVLGVIVYTFAQWLLDRPTRAERRAMAAMPAVSSSPSHDAVINGGLARTPWPVKWWAEDGNRVWIAWQAQQETEEYSRGDIIVEEYRDVEYGGIERHAESYIHHRRGADPRRLIGENIALFMNDGILPVVHSR</sequence>
<keyword evidence="3" id="KW-1185">Reference proteome</keyword>
<dbReference type="STRING" id="1435051.BMOU_0877"/>
<gene>
    <name evidence="2" type="ORF">BMOU_0877</name>
</gene>
<dbReference type="Proteomes" id="UP000019155">
    <property type="component" value="Unassembled WGS sequence"/>
</dbReference>
<dbReference type="PATRIC" id="fig|1435051.3.peg.866"/>
<keyword evidence="1" id="KW-1133">Transmembrane helix</keyword>
<keyword evidence="1" id="KW-0472">Membrane</keyword>